<name>A0AAE0IAF8_9PEZI</name>
<proteinExistence type="predicted"/>
<dbReference type="InterPro" id="IPR051026">
    <property type="entry name" value="PI/PC_transfer"/>
</dbReference>
<dbReference type="InterPro" id="IPR001251">
    <property type="entry name" value="CRAL-TRIO_dom"/>
</dbReference>
<dbReference type="PRINTS" id="PR00180">
    <property type="entry name" value="CRETINALDHBP"/>
</dbReference>
<comment type="caution">
    <text evidence="3">The sequence shown here is derived from an EMBL/GenBank/DDBJ whole genome shotgun (WGS) entry which is preliminary data.</text>
</comment>
<gene>
    <name evidence="3" type="ORF">B0H66DRAFT_530944</name>
</gene>
<reference evidence="3" key="1">
    <citation type="journal article" date="2023" name="Mol. Phylogenet. Evol.">
        <title>Genome-scale phylogeny and comparative genomics of the fungal order Sordariales.</title>
        <authorList>
            <person name="Hensen N."/>
            <person name="Bonometti L."/>
            <person name="Westerberg I."/>
            <person name="Brannstrom I.O."/>
            <person name="Guillou S."/>
            <person name="Cros-Aarteil S."/>
            <person name="Calhoun S."/>
            <person name="Haridas S."/>
            <person name="Kuo A."/>
            <person name="Mondo S."/>
            <person name="Pangilinan J."/>
            <person name="Riley R."/>
            <person name="LaButti K."/>
            <person name="Andreopoulos B."/>
            <person name="Lipzen A."/>
            <person name="Chen C."/>
            <person name="Yan M."/>
            <person name="Daum C."/>
            <person name="Ng V."/>
            <person name="Clum A."/>
            <person name="Steindorff A."/>
            <person name="Ohm R.A."/>
            <person name="Martin F."/>
            <person name="Silar P."/>
            <person name="Natvig D.O."/>
            <person name="Lalanne C."/>
            <person name="Gautier V."/>
            <person name="Ament-Velasquez S.L."/>
            <person name="Kruys A."/>
            <person name="Hutchinson M.I."/>
            <person name="Powell A.J."/>
            <person name="Barry K."/>
            <person name="Miller A.N."/>
            <person name="Grigoriev I.V."/>
            <person name="Debuchy R."/>
            <person name="Gladieux P."/>
            <person name="Hiltunen Thoren M."/>
            <person name="Johannesson H."/>
        </authorList>
    </citation>
    <scope>NUCLEOTIDE SEQUENCE</scope>
    <source>
        <strain evidence="3">CBS 118394</strain>
    </source>
</reference>
<dbReference type="AlphaFoldDB" id="A0AAE0IAF8"/>
<dbReference type="InterPro" id="IPR036273">
    <property type="entry name" value="CRAL/TRIO_N_dom_sf"/>
</dbReference>
<feature type="region of interest" description="Disordered" evidence="1">
    <location>
        <begin position="317"/>
        <end position="364"/>
    </location>
</feature>
<dbReference type="Pfam" id="PF00650">
    <property type="entry name" value="CRAL_TRIO"/>
    <property type="match status" value="1"/>
</dbReference>
<evidence type="ECO:0000259" key="2">
    <source>
        <dbReference type="PROSITE" id="PS50191"/>
    </source>
</evidence>
<feature type="region of interest" description="Disordered" evidence="1">
    <location>
        <begin position="1"/>
        <end position="30"/>
    </location>
</feature>
<dbReference type="PANTHER" id="PTHR45657:SF1">
    <property type="entry name" value="CRAL-TRIO DOMAIN-CONTAINING PROTEIN YKL091C-RELATED"/>
    <property type="match status" value="1"/>
</dbReference>
<dbReference type="SMART" id="SM00516">
    <property type="entry name" value="SEC14"/>
    <property type="match status" value="1"/>
</dbReference>
<dbReference type="PANTHER" id="PTHR45657">
    <property type="entry name" value="CRAL-TRIO DOMAIN-CONTAINING PROTEIN YKL091C-RELATED"/>
    <property type="match status" value="1"/>
</dbReference>
<dbReference type="SUPFAM" id="SSF52087">
    <property type="entry name" value="CRAL/TRIO domain"/>
    <property type="match status" value="1"/>
</dbReference>
<protein>
    <submittedName>
        <fullName evidence="3">Sec14 cytosolic factor</fullName>
    </submittedName>
</protein>
<evidence type="ECO:0000313" key="3">
    <source>
        <dbReference type="EMBL" id="KAK3321568.1"/>
    </source>
</evidence>
<dbReference type="CDD" id="cd00170">
    <property type="entry name" value="SEC14"/>
    <property type="match status" value="1"/>
</dbReference>
<organism evidence="3 4">
    <name type="scientific">Apodospora peruviana</name>
    <dbReference type="NCBI Taxonomy" id="516989"/>
    <lineage>
        <taxon>Eukaryota</taxon>
        <taxon>Fungi</taxon>
        <taxon>Dikarya</taxon>
        <taxon>Ascomycota</taxon>
        <taxon>Pezizomycotina</taxon>
        <taxon>Sordariomycetes</taxon>
        <taxon>Sordariomycetidae</taxon>
        <taxon>Sordariales</taxon>
        <taxon>Lasiosphaeriaceae</taxon>
        <taxon>Apodospora</taxon>
    </lineage>
</organism>
<dbReference type="InterPro" id="IPR036865">
    <property type="entry name" value="CRAL-TRIO_dom_sf"/>
</dbReference>
<dbReference type="PROSITE" id="PS50191">
    <property type="entry name" value="CRAL_TRIO"/>
    <property type="match status" value="1"/>
</dbReference>
<feature type="domain" description="CRAL-TRIO" evidence="2">
    <location>
        <begin position="127"/>
        <end position="300"/>
    </location>
</feature>
<dbReference type="SMART" id="SM01100">
    <property type="entry name" value="CRAL_TRIO_N"/>
    <property type="match status" value="1"/>
</dbReference>
<feature type="compositionally biased region" description="Low complexity" evidence="1">
    <location>
        <begin position="338"/>
        <end position="364"/>
    </location>
</feature>
<dbReference type="SUPFAM" id="SSF46938">
    <property type="entry name" value="CRAL/TRIO N-terminal domain"/>
    <property type="match status" value="1"/>
</dbReference>
<feature type="compositionally biased region" description="Basic and acidic residues" evidence="1">
    <location>
        <begin position="317"/>
        <end position="327"/>
    </location>
</feature>
<dbReference type="Gene3D" id="3.40.525.10">
    <property type="entry name" value="CRAL-TRIO lipid binding domain"/>
    <property type="match status" value="1"/>
</dbReference>
<reference evidence="3" key="2">
    <citation type="submission" date="2023-06" db="EMBL/GenBank/DDBJ databases">
        <authorList>
            <consortium name="Lawrence Berkeley National Laboratory"/>
            <person name="Haridas S."/>
            <person name="Hensen N."/>
            <person name="Bonometti L."/>
            <person name="Westerberg I."/>
            <person name="Brannstrom I.O."/>
            <person name="Guillou S."/>
            <person name="Cros-Aarteil S."/>
            <person name="Calhoun S."/>
            <person name="Kuo A."/>
            <person name="Mondo S."/>
            <person name="Pangilinan J."/>
            <person name="Riley R."/>
            <person name="Labutti K."/>
            <person name="Andreopoulos B."/>
            <person name="Lipzen A."/>
            <person name="Chen C."/>
            <person name="Yanf M."/>
            <person name="Daum C."/>
            <person name="Ng V."/>
            <person name="Clum A."/>
            <person name="Steindorff A."/>
            <person name="Ohm R."/>
            <person name="Martin F."/>
            <person name="Silar P."/>
            <person name="Natvig D."/>
            <person name="Lalanne C."/>
            <person name="Gautier V."/>
            <person name="Ament-Velasquez S.L."/>
            <person name="Kruys A."/>
            <person name="Hutchinson M.I."/>
            <person name="Powell A.J."/>
            <person name="Barry K."/>
            <person name="Miller A.N."/>
            <person name="Grigoriev I.V."/>
            <person name="Debuchy R."/>
            <person name="Gladieux P."/>
            <person name="Thoren M.H."/>
            <person name="Johannesson H."/>
        </authorList>
    </citation>
    <scope>NUCLEOTIDE SEQUENCE</scope>
    <source>
        <strain evidence="3">CBS 118394</strain>
    </source>
</reference>
<keyword evidence="4" id="KW-1185">Reference proteome</keyword>
<sequence length="364" mass="40717">MMGVDTKETYGPTTTETSDKEKKPDSITAAMELDPKYDDYDYPTVAPTPQNGHPGHLTAAQQAQVHQLRLMLEAEGYTKRLDTLTLLRFLRARKFDVNLAKKMFVDCETWRKQTHLDDVVPTWEYPEKEEMFKYYPQYYHKTDKDGRPVYIEQLGNIDLTAMYKITTIDRMATNLAVEYERLADPRLPACSRKAGTLLETCCSIIDLKGVGITKAPQVYTYIQKVSGLSQNYYPERLGRLYIINAPWGFGTVWSIVKGWLDPVTVQKIHVLGGGYQKELLAQVPAENLPKQFGGSCECAGGCQFSDMGPWHEKEWARPAKWEKKEESATIEPMPTPVGDSAPPAGTADGPGDAAEVKAPAPAVA</sequence>
<accession>A0AAE0IAF8</accession>
<dbReference type="InterPro" id="IPR011074">
    <property type="entry name" value="CRAL/TRIO_N_dom"/>
</dbReference>
<dbReference type="Gene3D" id="1.10.8.20">
    <property type="entry name" value="N-terminal domain of phosphatidylinositol transfer protein sec14p"/>
    <property type="match status" value="1"/>
</dbReference>
<dbReference type="Proteomes" id="UP001283341">
    <property type="component" value="Unassembled WGS sequence"/>
</dbReference>
<dbReference type="EMBL" id="JAUEDM010000003">
    <property type="protein sequence ID" value="KAK3321568.1"/>
    <property type="molecule type" value="Genomic_DNA"/>
</dbReference>
<evidence type="ECO:0000313" key="4">
    <source>
        <dbReference type="Proteomes" id="UP001283341"/>
    </source>
</evidence>
<evidence type="ECO:0000256" key="1">
    <source>
        <dbReference type="SAM" id="MobiDB-lite"/>
    </source>
</evidence>
<dbReference type="Pfam" id="PF03765">
    <property type="entry name" value="CRAL_TRIO_N"/>
    <property type="match status" value="1"/>
</dbReference>